<proteinExistence type="predicted"/>
<organism evidence="1 2">
    <name type="scientific">Klebsiella variicola</name>
    <dbReference type="NCBI Taxonomy" id="244366"/>
    <lineage>
        <taxon>Bacteria</taxon>
        <taxon>Pseudomonadati</taxon>
        <taxon>Pseudomonadota</taxon>
        <taxon>Gammaproteobacteria</taxon>
        <taxon>Enterobacterales</taxon>
        <taxon>Enterobacteriaceae</taxon>
        <taxon>Klebsiella/Raoultella group</taxon>
        <taxon>Klebsiella</taxon>
        <taxon>Klebsiella pneumoniae complex</taxon>
    </lineage>
</organism>
<dbReference type="EMBL" id="PIDP01002210">
    <property type="protein sequence ID" value="PLM81827.1"/>
    <property type="molecule type" value="Genomic_DNA"/>
</dbReference>
<comment type="caution">
    <text evidence="1">The sequence shown here is derived from an EMBL/GenBank/DDBJ whole genome shotgun (WGS) entry which is preliminary data.</text>
</comment>
<feature type="non-terminal residue" evidence="1">
    <location>
        <position position="34"/>
    </location>
</feature>
<dbReference type="Proteomes" id="UP000234412">
    <property type="component" value="Unassembled WGS sequence"/>
</dbReference>
<sequence>MEHLVNDLLHCRLQEWSFPAGIEARWLGEGILQL</sequence>
<accession>A0A2N4YQ07</accession>
<evidence type="ECO:0000313" key="1">
    <source>
        <dbReference type="EMBL" id="PLM81827.1"/>
    </source>
</evidence>
<evidence type="ECO:0000313" key="2">
    <source>
        <dbReference type="Proteomes" id="UP000234412"/>
    </source>
</evidence>
<dbReference type="AlphaFoldDB" id="A0A2N4YQ07"/>
<protein>
    <submittedName>
        <fullName evidence="1">Succinylglutamate desuccinylase</fullName>
    </submittedName>
</protein>
<name>A0A2N4YQ07_KLEVA</name>
<gene>
    <name evidence="1" type="ORF">CWN47_34950</name>
</gene>
<reference evidence="1 2" key="2">
    <citation type="submission" date="2018-01" db="EMBL/GenBank/DDBJ databases">
        <title>Genomic study of Klebsiella pneumoniae.</title>
        <authorList>
            <person name="Yang Y."/>
            <person name="Bicalho R."/>
        </authorList>
    </citation>
    <scope>NUCLEOTIDE SEQUENCE [LARGE SCALE GENOMIC DNA]</scope>
    <source>
        <strain evidence="1 2">A8</strain>
    </source>
</reference>
<reference evidence="1 2" key="1">
    <citation type="submission" date="2017-11" db="EMBL/GenBank/DDBJ databases">
        <authorList>
            <person name="Han C.G."/>
        </authorList>
    </citation>
    <scope>NUCLEOTIDE SEQUENCE [LARGE SCALE GENOMIC DNA]</scope>
    <source>
        <strain evidence="1 2">A8</strain>
    </source>
</reference>